<evidence type="ECO:0000256" key="1">
    <source>
        <dbReference type="SAM" id="MobiDB-lite"/>
    </source>
</evidence>
<protein>
    <submittedName>
        <fullName evidence="2">Uncharacterized protein</fullName>
    </submittedName>
</protein>
<dbReference type="EMBL" id="BMAT01000655">
    <property type="protein sequence ID" value="GFR70476.1"/>
    <property type="molecule type" value="Genomic_DNA"/>
</dbReference>
<reference evidence="2 3" key="1">
    <citation type="journal article" date="2021" name="Elife">
        <title>Chloroplast acquisition without the gene transfer in kleptoplastic sea slugs, Plakobranchus ocellatus.</title>
        <authorList>
            <person name="Maeda T."/>
            <person name="Takahashi S."/>
            <person name="Yoshida T."/>
            <person name="Shimamura S."/>
            <person name="Takaki Y."/>
            <person name="Nagai Y."/>
            <person name="Toyoda A."/>
            <person name="Suzuki Y."/>
            <person name="Arimoto A."/>
            <person name="Ishii H."/>
            <person name="Satoh N."/>
            <person name="Nishiyama T."/>
            <person name="Hasebe M."/>
            <person name="Maruyama T."/>
            <person name="Minagawa J."/>
            <person name="Obokata J."/>
            <person name="Shigenobu S."/>
        </authorList>
    </citation>
    <scope>NUCLEOTIDE SEQUENCE [LARGE SCALE GENOMIC DNA]</scope>
</reference>
<name>A0AAV4FDK2_9GAST</name>
<feature type="region of interest" description="Disordered" evidence="1">
    <location>
        <begin position="61"/>
        <end position="85"/>
    </location>
</feature>
<accession>A0AAV4FDK2</accession>
<dbReference type="AlphaFoldDB" id="A0AAV4FDK2"/>
<evidence type="ECO:0000313" key="3">
    <source>
        <dbReference type="Proteomes" id="UP000762676"/>
    </source>
</evidence>
<evidence type="ECO:0000313" key="2">
    <source>
        <dbReference type="EMBL" id="GFR70476.1"/>
    </source>
</evidence>
<dbReference type="Proteomes" id="UP000762676">
    <property type="component" value="Unassembled WGS sequence"/>
</dbReference>
<organism evidence="2 3">
    <name type="scientific">Elysia marginata</name>
    <dbReference type="NCBI Taxonomy" id="1093978"/>
    <lineage>
        <taxon>Eukaryota</taxon>
        <taxon>Metazoa</taxon>
        <taxon>Spiralia</taxon>
        <taxon>Lophotrochozoa</taxon>
        <taxon>Mollusca</taxon>
        <taxon>Gastropoda</taxon>
        <taxon>Heterobranchia</taxon>
        <taxon>Euthyneura</taxon>
        <taxon>Panpulmonata</taxon>
        <taxon>Sacoglossa</taxon>
        <taxon>Placobranchoidea</taxon>
        <taxon>Plakobranchidae</taxon>
        <taxon>Elysia</taxon>
    </lineage>
</organism>
<sequence length="115" mass="12525">MVFIKTTFATYPQSEDNFSLSQKRGFFFSPTGHSGPNQASPQEPGKGAWFSHARCLPACQGPGREDPRASGDTREALAKKHCPRPDDTTLPRVSPTWALLPASVCVCVVVCMCVR</sequence>
<keyword evidence="3" id="KW-1185">Reference proteome</keyword>
<gene>
    <name evidence="2" type="ORF">ElyMa_000329500</name>
</gene>
<comment type="caution">
    <text evidence="2">The sequence shown here is derived from an EMBL/GenBank/DDBJ whole genome shotgun (WGS) entry which is preliminary data.</text>
</comment>
<feature type="region of interest" description="Disordered" evidence="1">
    <location>
        <begin position="29"/>
        <end position="48"/>
    </location>
</feature>
<feature type="compositionally biased region" description="Basic and acidic residues" evidence="1">
    <location>
        <begin position="63"/>
        <end position="85"/>
    </location>
</feature>
<feature type="compositionally biased region" description="Polar residues" evidence="1">
    <location>
        <begin position="31"/>
        <end position="41"/>
    </location>
</feature>
<proteinExistence type="predicted"/>